<dbReference type="SUPFAM" id="SSF51735">
    <property type="entry name" value="NAD(P)-binding Rossmann-fold domains"/>
    <property type="match status" value="1"/>
</dbReference>
<sequence>MTTAIEDHLVDTKLSTLWLWGEFIGVILILCLIIILISIRRGHGMITSNRFKKSRILITNGTSLLSRELHHQLSTRHQCQVVLVSDSKDTTSTVQKFDLTNGNVVNLNCDMLCHQQMNSLAEYVWNELGSVDAIIDVEEEVQSDDVCDVVQQTGTNIQRFLNLVTNFAPKMHQCGGGQMVTVRSNINAAGACISSRSDVLNLMQLTHNQATNFIVNIQLTTIFLNNQGSTFNVGGLMHYLGVTSELTMAEVADRMIRGLQTGKDNLEIKSRRSLIDFIVRKLRKQDNSELLCNSNISTSLKNCQ</sequence>
<dbReference type="EnsemblMetazoa" id="PPAI009781-RA">
    <property type="protein sequence ID" value="PPAI009781-PA"/>
    <property type="gene ID" value="PPAI009781"/>
</dbReference>
<protein>
    <submittedName>
        <fullName evidence="1">Uncharacterized protein</fullName>
    </submittedName>
</protein>
<dbReference type="Gene3D" id="3.40.50.720">
    <property type="entry name" value="NAD(P)-binding Rossmann-like Domain"/>
    <property type="match status" value="1"/>
</dbReference>
<name>A0A1B0F045_PHLPP</name>
<reference evidence="1" key="1">
    <citation type="submission" date="2022-08" db="UniProtKB">
        <authorList>
            <consortium name="EnsemblMetazoa"/>
        </authorList>
    </citation>
    <scope>IDENTIFICATION</scope>
    <source>
        <strain evidence="1">Israel</strain>
    </source>
</reference>
<dbReference type="EMBL" id="AJVK01007277">
    <property type="status" value="NOT_ANNOTATED_CDS"/>
    <property type="molecule type" value="Genomic_DNA"/>
</dbReference>
<dbReference type="Proteomes" id="UP000092462">
    <property type="component" value="Unassembled WGS sequence"/>
</dbReference>
<proteinExistence type="predicted"/>
<keyword evidence="2" id="KW-1185">Reference proteome</keyword>
<dbReference type="EMBL" id="AJVK01007278">
    <property type="status" value="NOT_ANNOTATED_CDS"/>
    <property type="molecule type" value="Genomic_DNA"/>
</dbReference>
<dbReference type="RefSeq" id="XP_055710541.1">
    <property type="nucleotide sequence ID" value="XM_055854566.1"/>
</dbReference>
<dbReference type="AlphaFoldDB" id="A0A1B0F045"/>
<dbReference type="VEuPathDB" id="VectorBase:PPAI009781"/>
<evidence type="ECO:0000313" key="1">
    <source>
        <dbReference type="EnsemblMetazoa" id="PPAI009781-PA"/>
    </source>
</evidence>
<dbReference type="VEuPathDB" id="VectorBase:PPAPM1_007181"/>
<dbReference type="InterPro" id="IPR036291">
    <property type="entry name" value="NAD(P)-bd_dom_sf"/>
</dbReference>
<organism evidence="1 2">
    <name type="scientific">Phlebotomus papatasi</name>
    <name type="common">Sandfly</name>
    <dbReference type="NCBI Taxonomy" id="29031"/>
    <lineage>
        <taxon>Eukaryota</taxon>
        <taxon>Metazoa</taxon>
        <taxon>Ecdysozoa</taxon>
        <taxon>Arthropoda</taxon>
        <taxon>Hexapoda</taxon>
        <taxon>Insecta</taxon>
        <taxon>Pterygota</taxon>
        <taxon>Neoptera</taxon>
        <taxon>Endopterygota</taxon>
        <taxon>Diptera</taxon>
        <taxon>Nematocera</taxon>
        <taxon>Psychodoidea</taxon>
        <taxon>Psychodidae</taxon>
        <taxon>Phlebotomus</taxon>
        <taxon>Phlebotomus</taxon>
    </lineage>
</organism>
<dbReference type="OrthoDB" id="7759870at2759"/>
<accession>A0A1B0F045</accession>
<dbReference type="GeneID" id="129806172"/>
<dbReference type="KEGG" id="ppap:129806172"/>
<evidence type="ECO:0000313" key="2">
    <source>
        <dbReference type="Proteomes" id="UP000092462"/>
    </source>
</evidence>